<evidence type="ECO:0000256" key="1">
    <source>
        <dbReference type="ARBA" id="ARBA00022514"/>
    </source>
</evidence>
<name>A0A091HQC7_CALAN</name>
<accession>A0A091HQC7</accession>
<protein>
    <recommendedName>
        <fullName evidence="2">Chemokine interleukin-8-like domain-containing protein</fullName>
    </recommendedName>
</protein>
<dbReference type="STRING" id="9244.A0A091HQC7"/>
<dbReference type="AlphaFoldDB" id="A0A091HQC7"/>
<dbReference type="InterPro" id="IPR036048">
    <property type="entry name" value="Interleukin_8-like_sf"/>
</dbReference>
<feature type="domain" description="Chemokine interleukin-8-like" evidence="2">
    <location>
        <begin position="8"/>
        <end position="38"/>
    </location>
</feature>
<evidence type="ECO:0000259" key="2">
    <source>
        <dbReference type="Pfam" id="PF00048"/>
    </source>
</evidence>
<organism evidence="3 4">
    <name type="scientific">Calypte anna</name>
    <name type="common">Anna's hummingbird</name>
    <name type="synonym">Archilochus anna</name>
    <dbReference type="NCBI Taxonomy" id="9244"/>
    <lineage>
        <taxon>Eukaryota</taxon>
        <taxon>Metazoa</taxon>
        <taxon>Chordata</taxon>
        <taxon>Craniata</taxon>
        <taxon>Vertebrata</taxon>
        <taxon>Euteleostomi</taxon>
        <taxon>Archelosauria</taxon>
        <taxon>Archosauria</taxon>
        <taxon>Dinosauria</taxon>
        <taxon>Saurischia</taxon>
        <taxon>Theropoda</taxon>
        <taxon>Coelurosauria</taxon>
        <taxon>Aves</taxon>
        <taxon>Neognathae</taxon>
        <taxon>Neoaves</taxon>
        <taxon>Strisores</taxon>
        <taxon>Apodiformes</taxon>
        <taxon>Trochilidae</taxon>
        <taxon>Calypte</taxon>
    </lineage>
</organism>
<evidence type="ECO:0000313" key="3">
    <source>
        <dbReference type="EMBL" id="KFO98483.1"/>
    </source>
</evidence>
<reference evidence="3 4" key="1">
    <citation type="submission" date="2014-04" db="EMBL/GenBank/DDBJ databases">
        <title>Genome evolution of avian class.</title>
        <authorList>
            <person name="Zhang G."/>
            <person name="Li C."/>
        </authorList>
    </citation>
    <scope>NUCLEOTIDE SEQUENCE [LARGE SCALE GENOMIC DNA]</scope>
    <source>
        <strain evidence="3">BGI_N300</strain>
    </source>
</reference>
<feature type="non-terminal residue" evidence="3">
    <location>
        <position position="1"/>
    </location>
</feature>
<dbReference type="InterPro" id="IPR001811">
    <property type="entry name" value="Chemokine_IL8-like_dom"/>
</dbReference>
<dbReference type="GO" id="GO:0006955">
    <property type="term" value="P:immune response"/>
    <property type="evidence" value="ECO:0007669"/>
    <property type="project" value="InterPro"/>
</dbReference>
<dbReference type="GO" id="GO:0005615">
    <property type="term" value="C:extracellular space"/>
    <property type="evidence" value="ECO:0007669"/>
    <property type="project" value="UniProtKB-KW"/>
</dbReference>
<keyword evidence="4" id="KW-1185">Reference proteome</keyword>
<keyword evidence="1" id="KW-0202">Cytokine</keyword>
<dbReference type="Proteomes" id="UP000054308">
    <property type="component" value="Unassembled WGS sequence"/>
</dbReference>
<proteinExistence type="predicted"/>
<gene>
    <name evidence="3" type="ORF">N300_14585</name>
</gene>
<dbReference type="GO" id="GO:0008009">
    <property type="term" value="F:chemokine activity"/>
    <property type="evidence" value="ECO:0007669"/>
    <property type="project" value="InterPro"/>
</dbReference>
<dbReference type="EMBL" id="KL217786">
    <property type="protein sequence ID" value="KFO98483.1"/>
    <property type="molecule type" value="Genomic_DNA"/>
</dbReference>
<evidence type="ECO:0000313" key="4">
    <source>
        <dbReference type="Proteomes" id="UP000054308"/>
    </source>
</evidence>
<dbReference type="Gene3D" id="2.40.50.40">
    <property type="match status" value="1"/>
</dbReference>
<sequence>LTDGVPTTCCFTYQQRPVPRGLIASVYITSSSCTQPGVM</sequence>
<dbReference type="SUPFAM" id="SSF54117">
    <property type="entry name" value="Interleukin 8-like chemokines"/>
    <property type="match status" value="1"/>
</dbReference>
<feature type="non-terminal residue" evidence="3">
    <location>
        <position position="39"/>
    </location>
</feature>
<dbReference type="Pfam" id="PF00048">
    <property type="entry name" value="IL8"/>
    <property type="match status" value="1"/>
</dbReference>